<dbReference type="SUPFAM" id="SSF55486">
    <property type="entry name" value="Metalloproteases ('zincins'), catalytic domain"/>
    <property type="match status" value="1"/>
</dbReference>
<proteinExistence type="predicted"/>
<dbReference type="InterPro" id="IPR024079">
    <property type="entry name" value="MetalloPept_cat_dom_sf"/>
</dbReference>
<dbReference type="InterPro" id="IPR033413">
    <property type="entry name" value="DUF5117"/>
</dbReference>
<dbReference type="Proteomes" id="UP000294814">
    <property type="component" value="Unassembled WGS sequence"/>
</dbReference>
<reference evidence="4 5" key="1">
    <citation type="submission" date="2019-03" db="EMBL/GenBank/DDBJ databases">
        <title>Novel species of Flavobacterium.</title>
        <authorList>
            <person name="Liu Q."/>
            <person name="Xin Y.-H."/>
        </authorList>
    </citation>
    <scope>NUCLEOTIDE SEQUENCE [LARGE SCALE GENOMIC DNA]</scope>
    <source>
        <strain evidence="4 5">LB3P52</strain>
    </source>
</reference>
<keyword evidence="5" id="KW-1185">Reference proteome</keyword>
<dbReference type="OrthoDB" id="9776599at2"/>
<dbReference type="CDD" id="cd04276">
    <property type="entry name" value="ZnMc_MMP_like_2"/>
    <property type="match status" value="1"/>
</dbReference>
<dbReference type="Pfam" id="PF16313">
    <property type="entry name" value="DUF4953"/>
    <property type="match status" value="1"/>
</dbReference>
<sequence>MTKLKPTLLLSLVFLFITSSTFAQEKTNRKKKNKKEIAAAKLDSIKAKKTATVSINDKIKSSKKIEGLFTMYQDTVTGNMQLYIKKNQLNKEFIYQSYSMNGPTALFLNQSMHRATSIFNIKKANDKIEFGLVNTAFYYDKKNAVSKTAGTDISEAIFLAEKIVAQDSTGFLIVADGLFLSEKLDPVKPTMPPGIPPGAIFNLGNFNSAKSKYHSIRSFPNNTDVVVDLAYDNPAPLNGGGDDITDARYIRVRMQHTFLEIPENNFKSRQDDPRIGYFGQTINDQTSIKPTPYKDIINRWYLTKKDPTAALSEPVEPIVWWVENTTPVEYRQTIVEAGNRWNQAFEKAGFKNAVVMKIQPDTIDWDAGDVRYNVIRWVASANPNYGAIGPSFANPRTGQILGSDITVEWSSGSRSPIYDELFSAKSIQNQNNLNTYFHSDGHLCTMASELKSQFLTGATIAEAYDEDPKTILKVHKEFLYYLILHEMGHTLGLNHNMKASQMLSPSELNDTSITEKIGLIGSVMDYPTINLSLDRTKQGNYFTTKPGPYDLWAIEYGYKEFDEKLEENELNKILSRSTEPGLAFGNDADDMRASGKAIDPHVMIEDLSSDAIGYAESRFKLVNTVMPKLKVKYSKTGQNYAELRSRFSMLNGQRRNMIAVVSRYIGGVYVDRSYVGQNTTEKPFTPVSEAEQKRAIEVLNKYAFAPNAFEADVSLYPYLQLQRRGFGFFSSTEDPKLSGIYLSMQTDGALSHILHPTTLQRISNTSLYGNTYSVAEVMNDLVSGIFKADLVGKVNMHRQYLQTYFVKQAIEISDINSSRNSYDDISKAAARQTLKKIKSILLTASSIDESTRAHRGNLIFLIDNALSIK</sequence>
<comment type="caution">
    <text evidence="4">The sequence shown here is derived from an EMBL/GenBank/DDBJ whole genome shotgun (WGS) entry which is preliminary data.</text>
</comment>
<protein>
    <submittedName>
        <fullName evidence="4">DUF5117 domain-containing protein</fullName>
    </submittedName>
</protein>
<dbReference type="PANTHER" id="PTHR38478:SF1">
    <property type="entry name" value="ZINC DEPENDENT METALLOPROTEASE DOMAIN LIPOPROTEIN"/>
    <property type="match status" value="1"/>
</dbReference>
<gene>
    <name evidence="4" type="ORF">E0I26_03695</name>
</gene>
<name>A0A4R5FAN3_9FLAO</name>
<dbReference type="InterPro" id="IPR034032">
    <property type="entry name" value="Zn_MMP-like_bac"/>
</dbReference>
<keyword evidence="1" id="KW-0732">Signal</keyword>
<feature type="domain" description="DUF5117" evidence="3">
    <location>
        <begin position="144"/>
        <end position="305"/>
    </location>
</feature>
<evidence type="ECO:0000256" key="1">
    <source>
        <dbReference type="SAM" id="SignalP"/>
    </source>
</evidence>
<organism evidence="4 5">
    <name type="scientific">Flavobacterium rhamnosiphilum</name>
    <dbReference type="NCBI Taxonomy" id="2541724"/>
    <lineage>
        <taxon>Bacteria</taxon>
        <taxon>Pseudomonadati</taxon>
        <taxon>Bacteroidota</taxon>
        <taxon>Flavobacteriia</taxon>
        <taxon>Flavobacteriales</taxon>
        <taxon>Flavobacteriaceae</taxon>
        <taxon>Flavobacterium</taxon>
    </lineage>
</organism>
<feature type="chain" id="PRO_5020618839" evidence="1">
    <location>
        <begin position="24"/>
        <end position="869"/>
    </location>
</feature>
<dbReference type="Gene3D" id="3.40.390.10">
    <property type="entry name" value="Collagenase (Catalytic Domain)"/>
    <property type="match status" value="1"/>
</dbReference>
<feature type="domain" description="EcxA zinc-binding" evidence="2">
    <location>
        <begin position="475"/>
        <end position="788"/>
    </location>
</feature>
<dbReference type="GO" id="GO:0008237">
    <property type="term" value="F:metallopeptidase activity"/>
    <property type="evidence" value="ECO:0007669"/>
    <property type="project" value="InterPro"/>
</dbReference>
<dbReference type="EMBL" id="SMLG01000002">
    <property type="protein sequence ID" value="TDE45800.1"/>
    <property type="molecule type" value="Genomic_DNA"/>
</dbReference>
<feature type="signal peptide" evidence="1">
    <location>
        <begin position="1"/>
        <end position="23"/>
    </location>
</feature>
<dbReference type="RefSeq" id="WP_131915155.1">
    <property type="nucleotide sequence ID" value="NZ_SMLG01000002.1"/>
</dbReference>
<dbReference type="Pfam" id="PF17148">
    <property type="entry name" value="DUF5117"/>
    <property type="match status" value="1"/>
</dbReference>
<accession>A0A4R5FAN3</accession>
<evidence type="ECO:0000259" key="3">
    <source>
        <dbReference type="Pfam" id="PF17148"/>
    </source>
</evidence>
<dbReference type="PANTHER" id="PTHR38478">
    <property type="entry name" value="PEPTIDASE M1A AND M12B"/>
    <property type="match status" value="1"/>
</dbReference>
<evidence type="ECO:0000259" key="2">
    <source>
        <dbReference type="Pfam" id="PF16313"/>
    </source>
</evidence>
<dbReference type="AlphaFoldDB" id="A0A4R5FAN3"/>
<evidence type="ECO:0000313" key="5">
    <source>
        <dbReference type="Proteomes" id="UP000294814"/>
    </source>
</evidence>
<dbReference type="InterPro" id="IPR032534">
    <property type="entry name" value="EcxA_zinc-bd"/>
</dbReference>
<evidence type="ECO:0000313" key="4">
    <source>
        <dbReference type="EMBL" id="TDE45800.1"/>
    </source>
</evidence>